<feature type="binding site" evidence="9">
    <location>
        <position position="164"/>
    </location>
    <ligand>
        <name>2-[(2R,5Z)-2-carboxy-4-methylthiazol-5(2H)-ylidene]ethyl phosphate</name>
        <dbReference type="ChEBI" id="CHEBI:62899"/>
    </ligand>
</feature>
<feature type="binding site" evidence="9">
    <location>
        <position position="83"/>
    </location>
    <ligand>
        <name>Mg(2+)</name>
        <dbReference type="ChEBI" id="CHEBI:18420"/>
    </ligand>
</feature>
<comment type="catalytic activity">
    <reaction evidence="7 9 10">
        <text>2-(2-carboxy-4-methylthiazol-5-yl)ethyl phosphate + 4-amino-2-methyl-5-(diphosphooxymethyl)pyrimidine + 2 H(+) = thiamine phosphate + CO2 + diphosphate</text>
        <dbReference type="Rhea" id="RHEA:47848"/>
        <dbReference type="ChEBI" id="CHEBI:15378"/>
        <dbReference type="ChEBI" id="CHEBI:16526"/>
        <dbReference type="ChEBI" id="CHEBI:33019"/>
        <dbReference type="ChEBI" id="CHEBI:37575"/>
        <dbReference type="ChEBI" id="CHEBI:57841"/>
        <dbReference type="ChEBI" id="CHEBI:62890"/>
        <dbReference type="EC" id="2.5.1.3"/>
    </reaction>
</comment>
<dbReference type="EMBL" id="ACKS01000070">
    <property type="protein sequence ID" value="EFA43905.1"/>
    <property type="molecule type" value="Genomic_DNA"/>
</dbReference>
<evidence type="ECO:0000256" key="7">
    <source>
        <dbReference type="ARBA" id="ARBA00047851"/>
    </source>
</evidence>
<dbReference type="InterPro" id="IPR036206">
    <property type="entry name" value="ThiamineP_synth_sf"/>
</dbReference>
<evidence type="ECO:0000313" key="13">
    <source>
        <dbReference type="EMBL" id="EFA43905.1"/>
    </source>
</evidence>
<name>D1PXD8_9BACT</name>
<evidence type="ECO:0000256" key="11">
    <source>
        <dbReference type="RuleBase" id="RU004253"/>
    </source>
</evidence>
<dbReference type="GO" id="GO:0005737">
    <property type="term" value="C:cytoplasm"/>
    <property type="evidence" value="ECO:0007669"/>
    <property type="project" value="TreeGrafter"/>
</dbReference>
<evidence type="ECO:0000313" key="14">
    <source>
        <dbReference type="Proteomes" id="UP000003160"/>
    </source>
</evidence>
<dbReference type="GO" id="GO:0000287">
    <property type="term" value="F:magnesium ion binding"/>
    <property type="evidence" value="ECO:0007669"/>
    <property type="project" value="UniProtKB-UniRule"/>
</dbReference>
<comment type="cofactor">
    <cofactor evidence="9">
        <name>Mg(2+)</name>
        <dbReference type="ChEBI" id="CHEBI:18420"/>
    </cofactor>
    <text evidence="9">Binds 1 Mg(2+) ion per subunit.</text>
</comment>
<sequence length="205" mass="22575">MNVQFISHRNARFDDLEGIRLALAGGCRWVQLRMKDATDEVVIEVAVKARRLCDEYGATLILDDRVHLVEPTRADGVHLGRLDMPVDLARRLLGHNRIIGGTANTIEDIRRLAAWGADYIGCGPLRFTTTKQNLAPLLGFDGYRRLISRMRAEGIRLPLVAIGGITEKDLPRLVEVGVEGIAVSGSVLNAPNPTLAMQNLINYGQ</sequence>
<reference evidence="13 14" key="1">
    <citation type="submission" date="2009-10" db="EMBL/GenBank/DDBJ databases">
        <authorList>
            <person name="Qin X."/>
            <person name="Bachman B."/>
            <person name="Battles P."/>
            <person name="Bell A."/>
            <person name="Bess C."/>
            <person name="Bickham C."/>
            <person name="Chaboub L."/>
            <person name="Chen D."/>
            <person name="Coyle M."/>
            <person name="Deiros D.R."/>
            <person name="Dinh H."/>
            <person name="Forbes L."/>
            <person name="Fowler G."/>
            <person name="Francisco L."/>
            <person name="Fu Q."/>
            <person name="Gubbala S."/>
            <person name="Hale W."/>
            <person name="Han Y."/>
            <person name="Hemphill L."/>
            <person name="Highlander S.K."/>
            <person name="Hirani K."/>
            <person name="Hogues M."/>
            <person name="Jackson L."/>
            <person name="Jakkamsetti A."/>
            <person name="Javaid M."/>
            <person name="Jiang H."/>
            <person name="Korchina V."/>
            <person name="Kovar C."/>
            <person name="Lara F."/>
            <person name="Lee S."/>
            <person name="Mata R."/>
            <person name="Mathew T."/>
            <person name="Moen C."/>
            <person name="Morales K."/>
            <person name="Munidasa M."/>
            <person name="Nazareth L."/>
            <person name="Ngo R."/>
            <person name="Nguyen L."/>
            <person name="Okwuonu G."/>
            <person name="Ongeri F."/>
            <person name="Patil S."/>
            <person name="Petrosino J."/>
            <person name="Pham C."/>
            <person name="Pham P."/>
            <person name="Pu L.-L."/>
            <person name="Puazo M."/>
            <person name="Raj R."/>
            <person name="Reid J."/>
            <person name="Rouhana J."/>
            <person name="Saada N."/>
            <person name="Shang Y."/>
            <person name="Simmons D."/>
            <person name="Thornton R."/>
            <person name="Warren J."/>
            <person name="Weissenberger G."/>
            <person name="Zhang J."/>
            <person name="Zhang L."/>
            <person name="Zhou C."/>
            <person name="Zhu D."/>
            <person name="Muzny D."/>
            <person name="Worley K."/>
            <person name="Gibbs R."/>
        </authorList>
    </citation>
    <scope>NUCLEOTIDE SEQUENCE [LARGE SCALE GENOMIC DNA]</scope>
    <source>
        <strain evidence="13 14">DSM 17361</strain>
    </source>
</reference>
<feature type="binding site" evidence="9">
    <location>
        <begin position="31"/>
        <end position="35"/>
    </location>
    <ligand>
        <name>4-amino-2-methyl-5-(diphosphooxymethyl)pyrimidine</name>
        <dbReference type="ChEBI" id="CHEBI:57841"/>
    </ligand>
</feature>
<dbReference type="InterPro" id="IPR034291">
    <property type="entry name" value="TMP_synthase"/>
</dbReference>
<accession>D1PXD8</accession>
<dbReference type="CDD" id="cd00564">
    <property type="entry name" value="TMP_TenI"/>
    <property type="match status" value="1"/>
</dbReference>
<keyword evidence="5 9" id="KW-0784">Thiamine biosynthesis</keyword>
<feature type="binding site" evidence="9">
    <location>
        <position position="102"/>
    </location>
    <ligand>
        <name>4-amino-2-methyl-5-(diphosphooxymethyl)pyrimidine</name>
        <dbReference type="ChEBI" id="CHEBI:57841"/>
    </ligand>
</feature>
<feature type="binding site" evidence="9">
    <location>
        <position position="131"/>
    </location>
    <ligand>
        <name>4-amino-2-methyl-5-(diphosphooxymethyl)pyrimidine</name>
        <dbReference type="ChEBI" id="CHEBI:57841"/>
    </ligand>
</feature>
<dbReference type="HOGENOM" id="CLU_018272_3_2_10"/>
<dbReference type="SUPFAM" id="SSF51391">
    <property type="entry name" value="Thiamin phosphate synthase"/>
    <property type="match status" value="1"/>
</dbReference>
<keyword evidence="4 9" id="KW-0460">Magnesium</keyword>
<evidence type="ECO:0000256" key="5">
    <source>
        <dbReference type="ARBA" id="ARBA00022977"/>
    </source>
</evidence>
<keyword evidence="14" id="KW-1185">Reference proteome</keyword>
<comment type="caution">
    <text evidence="9">Lacks conserved residue(s) required for the propagation of feature annotation.</text>
</comment>
<dbReference type="Pfam" id="PF02581">
    <property type="entry name" value="TMP-TENI"/>
    <property type="match status" value="1"/>
</dbReference>
<evidence type="ECO:0000256" key="6">
    <source>
        <dbReference type="ARBA" id="ARBA00047334"/>
    </source>
</evidence>
<dbReference type="GO" id="GO:0009228">
    <property type="term" value="P:thiamine biosynthetic process"/>
    <property type="evidence" value="ECO:0007669"/>
    <property type="project" value="UniProtKB-KW"/>
</dbReference>
<feature type="binding site" evidence="9">
    <location>
        <begin position="128"/>
        <end position="130"/>
    </location>
    <ligand>
        <name>2-[(2R,5Z)-2-carboxy-4-methylthiazol-5(2H)-ylidene]ethyl phosphate</name>
        <dbReference type="ChEBI" id="CHEBI:62899"/>
    </ligand>
</feature>
<dbReference type="Proteomes" id="UP000003160">
    <property type="component" value="Unassembled WGS sequence"/>
</dbReference>
<proteinExistence type="inferred from homology"/>
<feature type="binding site" evidence="9">
    <location>
        <position position="63"/>
    </location>
    <ligand>
        <name>4-amino-2-methyl-5-(diphosphooxymethyl)pyrimidine</name>
        <dbReference type="ChEBI" id="CHEBI:57841"/>
    </ligand>
</feature>
<evidence type="ECO:0000256" key="4">
    <source>
        <dbReference type="ARBA" id="ARBA00022842"/>
    </source>
</evidence>
<feature type="domain" description="Thiamine phosphate synthase/TenI" evidence="12">
    <location>
        <begin position="6"/>
        <end position="185"/>
    </location>
</feature>
<dbReference type="InterPro" id="IPR013785">
    <property type="entry name" value="Aldolase_TIM"/>
</dbReference>
<dbReference type="EC" id="2.5.1.3" evidence="9"/>
<comment type="function">
    <text evidence="9">Condenses 4-methyl-5-(beta-hydroxyethyl)thiazole monophosphate (THZ-P) and 2-methyl-4-amino-5-hydroxymethyl pyrimidine pyrophosphate (HMP-PP) to form thiamine monophosphate (TMP).</text>
</comment>
<feature type="binding site" evidence="9">
    <location>
        <position position="64"/>
    </location>
    <ligand>
        <name>Mg(2+)</name>
        <dbReference type="ChEBI" id="CHEBI:18420"/>
    </ligand>
</feature>
<dbReference type="PANTHER" id="PTHR20857">
    <property type="entry name" value="THIAMINE-PHOSPHATE PYROPHOSPHORYLASE"/>
    <property type="match status" value="1"/>
</dbReference>
<comment type="pathway">
    <text evidence="1 9 11">Cofactor biosynthesis; thiamine diphosphate biosynthesis; thiamine phosphate from 4-amino-2-methyl-5-diphosphomethylpyrimidine and 4-methyl-5-(2-phosphoethyl)-thiazole: step 1/1.</text>
</comment>
<dbReference type="HAMAP" id="MF_00097">
    <property type="entry name" value="TMP_synthase"/>
    <property type="match status" value="1"/>
</dbReference>
<dbReference type="NCBIfam" id="NF000736">
    <property type="entry name" value="PRK00043.2-3"/>
    <property type="match status" value="1"/>
</dbReference>
<comment type="catalytic activity">
    <reaction evidence="6 9 10">
        <text>4-methyl-5-(2-phosphooxyethyl)-thiazole + 4-amino-2-methyl-5-(diphosphooxymethyl)pyrimidine + H(+) = thiamine phosphate + diphosphate</text>
        <dbReference type="Rhea" id="RHEA:22328"/>
        <dbReference type="ChEBI" id="CHEBI:15378"/>
        <dbReference type="ChEBI" id="CHEBI:33019"/>
        <dbReference type="ChEBI" id="CHEBI:37575"/>
        <dbReference type="ChEBI" id="CHEBI:57841"/>
        <dbReference type="ChEBI" id="CHEBI:58296"/>
        <dbReference type="EC" id="2.5.1.3"/>
    </reaction>
</comment>
<evidence type="ECO:0000256" key="8">
    <source>
        <dbReference type="ARBA" id="ARBA00047883"/>
    </source>
</evidence>
<comment type="catalytic activity">
    <reaction evidence="8 9 10">
        <text>2-[(2R,5Z)-2-carboxy-4-methylthiazol-5(2H)-ylidene]ethyl phosphate + 4-amino-2-methyl-5-(diphosphooxymethyl)pyrimidine + 2 H(+) = thiamine phosphate + CO2 + diphosphate</text>
        <dbReference type="Rhea" id="RHEA:47844"/>
        <dbReference type="ChEBI" id="CHEBI:15378"/>
        <dbReference type="ChEBI" id="CHEBI:16526"/>
        <dbReference type="ChEBI" id="CHEBI:33019"/>
        <dbReference type="ChEBI" id="CHEBI:37575"/>
        <dbReference type="ChEBI" id="CHEBI:57841"/>
        <dbReference type="ChEBI" id="CHEBI:62899"/>
        <dbReference type="EC" id="2.5.1.3"/>
    </reaction>
</comment>
<dbReference type="Gene3D" id="3.20.20.70">
    <property type="entry name" value="Aldolase class I"/>
    <property type="match status" value="1"/>
</dbReference>
<comment type="similarity">
    <text evidence="9 10">Belongs to the thiamine-phosphate synthase family.</text>
</comment>
<evidence type="ECO:0000256" key="1">
    <source>
        <dbReference type="ARBA" id="ARBA00005165"/>
    </source>
</evidence>
<keyword evidence="3 9" id="KW-0479">Metal-binding</keyword>
<dbReference type="UniPathway" id="UPA00060">
    <property type="reaction ID" value="UER00141"/>
</dbReference>
<keyword evidence="2 9" id="KW-0808">Transferase</keyword>
<dbReference type="GO" id="GO:0009229">
    <property type="term" value="P:thiamine diphosphate biosynthetic process"/>
    <property type="evidence" value="ECO:0007669"/>
    <property type="project" value="UniProtKB-UniRule"/>
</dbReference>
<evidence type="ECO:0000259" key="12">
    <source>
        <dbReference type="Pfam" id="PF02581"/>
    </source>
</evidence>
<organism evidence="13 14">
    <name type="scientific">Hallella bergensis DSM 17361</name>
    <dbReference type="NCBI Taxonomy" id="585502"/>
    <lineage>
        <taxon>Bacteria</taxon>
        <taxon>Pseudomonadati</taxon>
        <taxon>Bacteroidota</taxon>
        <taxon>Bacteroidia</taxon>
        <taxon>Bacteroidales</taxon>
        <taxon>Prevotellaceae</taxon>
        <taxon>Hallella</taxon>
    </lineage>
</organism>
<dbReference type="eggNOG" id="COG0352">
    <property type="taxonomic scope" value="Bacteria"/>
</dbReference>
<evidence type="ECO:0000256" key="2">
    <source>
        <dbReference type="ARBA" id="ARBA00022679"/>
    </source>
</evidence>
<dbReference type="OrthoDB" id="9812206at2"/>
<evidence type="ECO:0000256" key="3">
    <source>
        <dbReference type="ARBA" id="ARBA00022723"/>
    </source>
</evidence>
<gene>
    <name evidence="9 13" type="primary">thiE</name>
    <name evidence="13" type="ORF">HMPREF0645_1623</name>
</gene>
<evidence type="ECO:0000256" key="10">
    <source>
        <dbReference type="RuleBase" id="RU003826"/>
    </source>
</evidence>
<evidence type="ECO:0000256" key="9">
    <source>
        <dbReference type="HAMAP-Rule" id="MF_00097"/>
    </source>
</evidence>
<dbReference type="RefSeq" id="WP_007173726.1">
    <property type="nucleotide sequence ID" value="NZ_GG704781.1"/>
</dbReference>
<dbReference type="AlphaFoldDB" id="D1PXD8"/>
<dbReference type="NCBIfam" id="TIGR00693">
    <property type="entry name" value="thiE"/>
    <property type="match status" value="1"/>
</dbReference>
<comment type="caution">
    <text evidence="13">The sequence shown here is derived from an EMBL/GenBank/DDBJ whole genome shotgun (WGS) entry which is preliminary data.</text>
</comment>
<dbReference type="GO" id="GO:0004789">
    <property type="term" value="F:thiamine-phosphate diphosphorylase activity"/>
    <property type="evidence" value="ECO:0007669"/>
    <property type="project" value="UniProtKB-UniRule"/>
</dbReference>
<dbReference type="InterPro" id="IPR022998">
    <property type="entry name" value="ThiamineP_synth_TenI"/>
</dbReference>
<protein>
    <recommendedName>
        <fullName evidence="9">Thiamine-phosphate synthase</fullName>
        <shortName evidence="9">TP synthase</shortName>
        <shortName evidence="9">TPS</shortName>
        <ecNumber evidence="9">2.5.1.3</ecNumber>
    </recommendedName>
    <alternativeName>
        <fullName evidence="9">Thiamine-phosphate pyrophosphorylase</fullName>
        <shortName evidence="9">TMP pyrophosphorylase</shortName>
        <shortName evidence="9">TMP-PPase</shortName>
    </alternativeName>
</protein>
<dbReference type="PANTHER" id="PTHR20857:SF15">
    <property type="entry name" value="THIAMINE-PHOSPHATE SYNTHASE"/>
    <property type="match status" value="1"/>
</dbReference>